<dbReference type="PANTHER" id="PTHR21240">
    <property type="entry name" value="2-AMINO-3-CARBOXYLMUCONATE-6-SEMIALDEHYDE DECARBOXYLASE"/>
    <property type="match status" value="1"/>
</dbReference>
<evidence type="ECO:0000259" key="3">
    <source>
        <dbReference type="Pfam" id="PF04909"/>
    </source>
</evidence>
<protein>
    <recommendedName>
        <fullName evidence="3">Amidohydrolase-related domain-containing protein</fullName>
    </recommendedName>
</protein>
<organism evidence="4">
    <name type="scientific">uncultured Thermomicrobiales bacterium</name>
    <dbReference type="NCBI Taxonomy" id="1645740"/>
    <lineage>
        <taxon>Bacteria</taxon>
        <taxon>Pseudomonadati</taxon>
        <taxon>Thermomicrobiota</taxon>
        <taxon>Thermomicrobia</taxon>
        <taxon>Thermomicrobiales</taxon>
        <taxon>environmental samples</taxon>
    </lineage>
</organism>
<evidence type="ECO:0000313" key="4">
    <source>
        <dbReference type="EMBL" id="CAA9561844.1"/>
    </source>
</evidence>
<dbReference type="GO" id="GO:0019748">
    <property type="term" value="P:secondary metabolic process"/>
    <property type="evidence" value="ECO:0007669"/>
    <property type="project" value="TreeGrafter"/>
</dbReference>
<evidence type="ECO:0000256" key="2">
    <source>
        <dbReference type="SAM" id="MobiDB-lite"/>
    </source>
</evidence>
<dbReference type="InterPro" id="IPR006680">
    <property type="entry name" value="Amidohydro-rel"/>
</dbReference>
<dbReference type="GO" id="GO:0005737">
    <property type="term" value="C:cytoplasm"/>
    <property type="evidence" value="ECO:0007669"/>
    <property type="project" value="TreeGrafter"/>
</dbReference>
<dbReference type="PANTHER" id="PTHR21240:SF28">
    <property type="entry name" value="ISO-OROTATE DECARBOXYLASE (EUROFUNG)"/>
    <property type="match status" value="1"/>
</dbReference>
<accession>A0A6J4UY92</accession>
<evidence type="ECO:0000256" key="1">
    <source>
        <dbReference type="ARBA" id="ARBA00023239"/>
    </source>
</evidence>
<dbReference type="InterPro" id="IPR032465">
    <property type="entry name" value="ACMSD"/>
</dbReference>
<gene>
    <name evidence="4" type="ORF">AVDCRST_MAG88-1568</name>
</gene>
<feature type="region of interest" description="Disordered" evidence="2">
    <location>
        <begin position="59"/>
        <end position="82"/>
    </location>
</feature>
<sequence>MATTLSRSPETTRTRPAIIDCDVHNELDSERDLYPYLSERWLDHLKTYGMRGPSGASYPRFLNRRNDAQPPSGREPGSDPAFTSRQLLDEWNVSYGILNPLTGAGSQLNPEFDAALARAVNDWQVAEWLDPEPRLRASIILPFEHADLAVAEIERRATDPRFVQVQFSGRPREPMGRRKYWPIYAACEAHGLAVMSHAFGSGGQPITGCGWPSFYIEDHVGPAQSMQANLISLVVEGVFERFPGLRVVSAENGFGWAPSLGWRLDNTFELLRGEVPHLKRRPSEYLREHVWFCTQPIEEPDKPAYLLRLIEQIGADRLVFASDYAHWDWDAPDAALPARLPDDVRRKIFYENARHLYRL</sequence>
<reference evidence="4" key="1">
    <citation type="submission" date="2020-02" db="EMBL/GenBank/DDBJ databases">
        <authorList>
            <person name="Meier V. D."/>
        </authorList>
    </citation>
    <scope>NUCLEOTIDE SEQUENCE</scope>
    <source>
        <strain evidence="4">AVDCRST_MAG88</strain>
    </source>
</reference>
<dbReference type="AlphaFoldDB" id="A0A6J4UY92"/>
<dbReference type="SUPFAM" id="SSF51556">
    <property type="entry name" value="Metallo-dependent hydrolases"/>
    <property type="match status" value="1"/>
</dbReference>
<dbReference type="InterPro" id="IPR032466">
    <property type="entry name" value="Metal_Hydrolase"/>
</dbReference>
<dbReference type="GO" id="GO:0016787">
    <property type="term" value="F:hydrolase activity"/>
    <property type="evidence" value="ECO:0007669"/>
    <property type="project" value="InterPro"/>
</dbReference>
<keyword evidence="1" id="KW-0456">Lyase</keyword>
<dbReference type="EMBL" id="CADCWM010000469">
    <property type="protein sequence ID" value="CAA9561844.1"/>
    <property type="molecule type" value="Genomic_DNA"/>
</dbReference>
<name>A0A6J4UY92_9BACT</name>
<proteinExistence type="predicted"/>
<dbReference type="GO" id="GO:0016831">
    <property type="term" value="F:carboxy-lyase activity"/>
    <property type="evidence" value="ECO:0007669"/>
    <property type="project" value="InterPro"/>
</dbReference>
<feature type="domain" description="Amidohydrolase-related" evidence="3">
    <location>
        <begin position="19"/>
        <end position="359"/>
    </location>
</feature>
<dbReference type="Pfam" id="PF04909">
    <property type="entry name" value="Amidohydro_2"/>
    <property type="match status" value="1"/>
</dbReference>
<dbReference type="Gene3D" id="3.20.20.140">
    <property type="entry name" value="Metal-dependent hydrolases"/>
    <property type="match status" value="1"/>
</dbReference>